<evidence type="ECO:0000256" key="9">
    <source>
        <dbReference type="ARBA" id="ARBA00023136"/>
    </source>
</evidence>
<keyword evidence="7" id="KW-0072">Autophagy</keyword>
<evidence type="ECO:0000256" key="2">
    <source>
        <dbReference type="ARBA" id="ARBA00004623"/>
    </source>
</evidence>
<keyword evidence="5" id="KW-0813">Transport</keyword>
<comment type="similarity">
    <text evidence="3">Belongs to the ATG2 family.</text>
</comment>
<comment type="catalytic activity">
    <reaction evidence="10">
        <text>a 1,2-diacyl-sn-glycero-3-phospho-L-serine(in) = a 1,2-diacyl-sn-glycero-3-phospho-L-serine(out)</text>
        <dbReference type="Rhea" id="RHEA:38663"/>
        <dbReference type="ChEBI" id="CHEBI:57262"/>
    </reaction>
</comment>
<keyword evidence="9" id="KW-0472">Membrane</keyword>
<dbReference type="Proteomes" id="UP001189429">
    <property type="component" value="Unassembled WGS sequence"/>
</dbReference>
<proteinExistence type="inferred from homology"/>
<sequence>MLQVVQSWSSDLNRTQILRSLIGVTPIRSFANIGGGLAEVVLESLKQYHTGGGNQHISRTVLRGTVSFLKHVTVESIDLTERIFVGTQSVLEYVDTCLSEGQEAAAAAAPAAGSALAGAPAALARAGSAESGLDGAIAQAWTPVERGAADFLQPGGAREGLQQASSSLMRGVRDAGQAVVMRPLLEFQRGASRERVLRSVVTGIPMCVLRPAIGATAAVTTALRGVRHSVDPVRRRELVRKYKGPQ</sequence>
<dbReference type="PANTHER" id="PTHR13190">
    <property type="entry name" value="AUTOPHAGY-RELATED 2, ISOFORM A"/>
    <property type="match status" value="1"/>
</dbReference>
<comment type="catalytic activity">
    <reaction evidence="11">
        <text>a 1,2-diacyl-sn-glycero-3-phosphoethanolamine(in) = a 1,2-diacyl-sn-glycero-3-phosphoethanolamine(out)</text>
        <dbReference type="Rhea" id="RHEA:38895"/>
        <dbReference type="ChEBI" id="CHEBI:64612"/>
    </reaction>
</comment>
<evidence type="ECO:0000256" key="5">
    <source>
        <dbReference type="ARBA" id="ARBA00022448"/>
    </source>
</evidence>
<name>A0ABN9WA96_9DINO</name>
<gene>
    <name evidence="12" type="ORF">PCOR1329_LOCUS64829</name>
</gene>
<evidence type="ECO:0000313" key="13">
    <source>
        <dbReference type="Proteomes" id="UP001189429"/>
    </source>
</evidence>
<evidence type="ECO:0000256" key="11">
    <source>
        <dbReference type="ARBA" id="ARBA00024615"/>
    </source>
</evidence>
<reference evidence="12" key="1">
    <citation type="submission" date="2023-10" db="EMBL/GenBank/DDBJ databases">
        <authorList>
            <person name="Chen Y."/>
            <person name="Shah S."/>
            <person name="Dougan E. K."/>
            <person name="Thang M."/>
            <person name="Chan C."/>
        </authorList>
    </citation>
    <scope>NUCLEOTIDE SEQUENCE [LARGE SCALE GENOMIC DNA]</scope>
</reference>
<comment type="caution">
    <text evidence="12">The sequence shown here is derived from an EMBL/GenBank/DDBJ whole genome shotgun (WGS) entry which is preliminary data.</text>
</comment>
<evidence type="ECO:0000256" key="7">
    <source>
        <dbReference type="ARBA" id="ARBA00023006"/>
    </source>
</evidence>
<accession>A0ABN9WA96</accession>
<evidence type="ECO:0000256" key="6">
    <source>
        <dbReference type="ARBA" id="ARBA00022824"/>
    </source>
</evidence>
<evidence type="ECO:0000256" key="8">
    <source>
        <dbReference type="ARBA" id="ARBA00023055"/>
    </source>
</evidence>
<organism evidence="12 13">
    <name type="scientific">Prorocentrum cordatum</name>
    <dbReference type="NCBI Taxonomy" id="2364126"/>
    <lineage>
        <taxon>Eukaryota</taxon>
        <taxon>Sar</taxon>
        <taxon>Alveolata</taxon>
        <taxon>Dinophyceae</taxon>
        <taxon>Prorocentrales</taxon>
        <taxon>Prorocentraceae</taxon>
        <taxon>Prorocentrum</taxon>
    </lineage>
</organism>
<keyword evidence="8" id="KW-0445">Lipid transport</keyword>
<keyword evidence="6" id="KW-0256">Endoplasmic reticulum</keyword>
<comment type="subcellular location">
    <subcellularLocation>
        <location evidence="1">Endoplasmic reticulum membrane</location>
        <topology evidence="1">Peripheral membrane protein</topology>
    </subcellularLocation>
    <subcellularLocation>
        <location evidence="2">Preautophagosomal structure membrane</location>
        <topology evidence="2">Peripheral membrane protein</topology>
    </subcellularLocation>
</comment>
<dbReference type="InterPro" id="IPR026849">
    <property type="entry name" value="ATG2"/>
</dbReference>
<dbReference type="Pfam" id="PF13329">
    <property type="entry name" value="ATG2_CAD"/>
    <property type="match status" value="1"/>
</dbReference>
<evidence type="ECO:0000256" key="1">
    <source>
        <dbReference type="ARBA" id="ARBA00004406"/>
    </source>
</evidence>
<evidence type="ECO:0000313" key="12">
    <source>
        <dbReference type="EMBL" id="CAK0882258.1"/>
    </source>
</evidence>
<keyword evidence="13" id="KW-1185">Reference proteome</keyword>
<evidence type="ECO:0000256" key="4">
    <source>
        <dbReference type="ARBA" id="ARBA00018070"/>
    </source>
</evidence>
<evidence type="ECO:0000256" key="10">
    <source>
        <dbReference type="ARBA" id="ARBA00024479"/>
    </source>
</evidence>
<protein>
    <recommendedName>
        <fullName evidence="4">Autophagy-related protein 2</fullName>
    </recommendedName>
</protein>
<dbReference type="PANTHER" id="PTHR13190:SF1">
    <property type="entry name" value="AUTOPHAGY-RELATED 2, ISOFORM A"/>
    <property type="match status" value="1"/>
</dbReference>
<dbReference type="EMBL" id="CAUYUJ010018281">
    <property type="protein sequence ID" value="CAK0882258.1"/>
    <property type="molecule type" value="Genomic_DNA"/>
</dbReference>
<evidence type="ECO:0000256" key="3">
    <source>
        <dbReference type="ARBA" id="ARBA00009714"/>
    </source>
</evidence>